<proteinExistence type="predicted"/>
<keyword evidence="1" id="KW-0732">Signal</keyword>
<gene>
    <name evidence="2" type="ORF">ECRASSUSDP1_LOCUS23191</name>
</gene>
<reference evidence="2" key="1">
    <citation type="submission" date="2023-07" db="EMBL/GenBank/DDBJ databases">
        <authorList>
            <consortium name="AG Swart"/>
            <person name="Singh M."/>
            <person name="Singh A."/>
            <person name="Seah K."/>
            <person name="Emmerich C."/>
        </authorList>
    </citation>
    <scope>NUCLEOTIDE SEQUENCE</scope>
    <source>
        <strain evidence="2">DP1</strain>
    </source>
</reference>
<sequence length="91" mass="10345">MWVFIFYGAVIADSVALGVYMTNTLSTCEYVADHSSCELGVCEDFKQAEKYLRILDNLLKIKGIAIWSISRSKTRPHSFIMGWEEFLELGS</sequence>
<accession>A0AAD1XZ37</accession>
<feature type="chain" id="PRO_5041896723" evidence="1">
    <location>
        <begin position="19"/>
        <end position="91"/>
    </location>
</feature>
<name>A0AAD1XZ37_EUPCR</name>
<keyword evidence="3" id="KW-1185">Reference proteome</keyword>
<evidence type="ECO:0000313" key="2">
    <source>
        <dbReference type="EMBL" id="CAI2381732.1"/>
    </source>
</evidence>
<dbReference type="EMBL" id="CAMPGE010023847">
    <property type="protein sequence ID" value="CAI2381732.1"/>
    <property type="molecule type" value="Genomic_DNA"/>
</dbReference>
<comment type="caution">
    <text evidence="2">The sequence shown here is derived from an EMBL/GenBank/DDBJ whole genome shotgun (WGS) entry which is preliminary data.</text>
</comment>
<evidence type="ECO:0000256" key="1">
    <source>
        <dbReference type="SAM" id="SignalP"/>
    </source>
</evidence>
<protein>
    <submittedName>
        <fullName evidence="2">Uncharacterized protein</fullName>
    </submittedName>
</protein>
<dbReference type="Proteomes" id="UP001295684">
    <property type="component" value="Unassembled WGS sequence"/>
</dbReference>
<evidence type="ECO:0000313" key="3">
    <source>
        <dbReference type="Proteomes" id="UP001295684"/>
    </source>
</evidence>
<feature type="signal peptide" evidence="1">
    <location>
        <begin position="1"/>
        <end position="18"/>
    </location>
</feature>
<dbReference type="AlphaFoldDB" id="A0AAD1XZ37"/>
<organism evidence="2 3">
    <name type="scientific">Euplotes crassus</name>
    <dbReference type="NCBI Taxonomy" id="5936"/>
    <lineage>
        <taxon>Eukaryota</taxon>
        <taxon>Sar</taxon>
        <taxon>Alveolata</taxon>
        <taxon>Ciliophora</taxon>
        <taxon>Intramacronucleata</taxon>
        <taxon>Spirotrichea</taxon>
        <taxon>Hypotrichia</taxon>
        <taxon>Euplotida</taxon>
        <taxon>Euplotidae</taxon>
        <taxon>Moneuplotes</taxon>
    </lineage>
</organism>